<reference evidence="3 4" key="1">
    <citation type="journal article" date="2018" name="Mol. Biol. Evol.">
        <title>Broad Genomic Sampling Reveals a Smut Pathogenic Ancestry of the Fungal Clade Ustilaginomycotina.</title>
        <authorList>
            <person name="Kijpornyongpan T."/>
            <person name="Mondo S.J."/>
            <person name="Barry K."/>
            <person name="Sandor L."/>
            <person name="Lee J."/>
            <person name="Lipzen A."/>
            <person name="Pangilinan J."/>
            <person name="LaButti K."/>
            <person name="Hainaut M."/>
            <person name="Henrissat B."/>
            <person name="Grigoriev I.V."/>
            <person name="Spatafora J.W."/>
            <person name="Aime M.C."/>
        </authorList>
    </citation>
    <scope>NUCLEOTIDE SEQUENCE [LARGE SCALE GENOMIC DNA]</scope>
    <source>
        <strain evidence="3 4">MCA 5214</strain>
    </source>
</reference>
<evidence type="ECO:0000313" key="3">
    <source>
        <dbReference type="EMBL" id="PWN27076.1"/>
    </source>
</evidence>
<dbReference type="EMBL" id="KZ819669">
    <property type="protein sequence ID" value="PWN27076.1"/>
    <property type="molecule type" value="Genomic_DNA"/>
</dbReference>
<evidence type="ECO:0000313" key="4">
    <source>
        <dbReference type="Proteomes" id="UP000245884"/>
    </source>
</evidence>
<feature type="compositionally biased region" description="Low complexity" evidence="1">
    <location>
        <begin position="117"/>
        <end position="131"/>
    </location>
</feature>
<dbReference type="GeneID" id="37025637"/>
<feature type="compositionally biased region" description="Basic and acidic residues" evidence="1">
    <location>
        <begin position="544"/>
        <end position="556"/>
    </location>
</feature>
<feature type="compositionally biased region" description="Low complexity" evidence="1">
    <location>
        <begin position="177"/>
        <end position="186"/>
    </location>
</feature>
<accession>A0A316UP62</accession>
<feature type="region of interest" description="Disordered" evidence="1">
    <location>
        <begin position="539"/>
        <end position="563"/>
    </location>
</feature>
<dbReference type="AlphaFoldDB" id="A0A316UP62"/>
<feature type="region of interest" description="Disordered" evidence="1">
    <location>
        <begin position="335"/>
        <end position="371"/>
    </location>
</feature>
<feature type="region of interest" description="Disordered" evidence="1">
    <location>
        <begin position="35"/>
        <end position="54"/>
    </location>
</feature>
<organism evidence="3 4">
    <name type="scientific">Jaminaea rosea</name>
    <dbReference type="NCBI Taxonomy" id="1569628"/>
    <lineage>
        <taxon>Eukaryota</taxon>
        <taxon>Fungi</taxon>
        <taxon>Dikarya</taxon>
        <taxon>Basidiomycota</taxon>
        <taxon>Ustilaginomycotina</taxon>
        <taxon>Exobasidiomycetes</taxon>
        <taxon>Microstromatales</taxon>
        <taxon>Microstromatales incertae sedis</taxon>
        <taxon>Jaminaea</taxon>
    </lineage>
</organism>
<evidence type="ECO:0000256" key="1">
    <source>
        <dbReference type="SAM" id="MobiDB-lite"/>
    </source>
</evidence>
<feature type="transmembrane region" description="Helical" evidence="2">
    <location>
        <begin position="621"/>
        <end position="639"/>
    </location>
</feature>
<feature type="region of interest" description="Disordered" evidence="1">
    <location>
        <begin position="105"/>
        <end position="199"/>
    </location>
</feature>
<feature type="compositionally biased region" description="Basic and acidic residues" evidence="1">
    <location>
        <begin position="306"/>
        <end position="321"/>
    </location>
</feature>
<sequence>MTKSHPPLSPTRVSLSRLLATRFSAAVPPSLNRLPLSKRHLARTPSADKSSRSDCAHAPSLVAFASSLPSSHSAPSHATMSVAARSAPNPVTIPVDPWDLEYDPSAAAIDVGPPSPCTRSSSPASSSSSNPPSSPGDVDAPHSPTLPTSSTPPSINSPPSMRLSVVAPPEPLLPQSPVAAAAAEVPTTPPHSMSTSQNLYPHRINHGFISDQSFRISDAGSESSSSNSSPLAQRSSSLSRLAPGMGFDLSQSMQVPGDKSIEESEEDAQAVSAILPSTNIIPATPSPAERGIQALPPLSPVAEGDSQDHLSDKHHQDDCGEHLGDTAQELFLTPLMPRSGSTSSTTSSNPSSMASKASGSGSASTWSSLPSSSTFGHSISTGLSSIAFAHSYPPLPLGDVQELKRGVHDLTTPEMDGQIKVNRSDDDKTAHHNSQPFVLLGPEDQLAGAPLNAAPTLLNGPSSTSPASPCFTHSNHSSQATTPLAHVPTVDITAIVAQAVRTVLADLAEQRTEEDERRKQDARQLLILLREEMVKTAEAAVGSERQETLHRTRAEGNEGGSKLYESDTSMHKDNALRQLDARIVLDVLDERAQKVRGVSHRATLRGATHDADWHLHAQVRLLSLMIFALLAILAMTVASNRRLQQCEVRSDFVLDQKPSEQYQSRQQRLHLDDFGEQPGGRVQYWPEGAAWALRRLGAL</sequence>
<feature type="compositionally biased region" description="Low complexity" evidence="1">
    <location>
        <begin position="217"/>
        <end position="242"/>
    </location>
</feature>
<name>A0A316UP62_9BASI</name>
<evidence type="ECO:0000256" key="2">
    <source>
        <dbReference type="SAM" id="Phobius"/>
    </source>
</evidence>
<feature type="region of interest" description="Disordered" evidence="1">
    <location>
        <begin position="67"/>
        <end position="90"/>
    </location>
</feature>
<dbReference type="Proteomes" id="UP000245884">
    <property type="component" value="Unassembled WGS sequence"/>
</dbReference>
<feature type="compositionally biased region" description="Low complexity" evidence="1">
    <location>
        <begin position="337"/>
        <end position="371"/>
    </location>
</feature>
<feature type="compositionally biased region" description="Low complexity" evidence="1">
    <location>
        <begin position="141"/>
        <end position="160"/>
    </location>
</feature>
<keyword evidence="2" id="KW-1133">Transmembrane helix</keyword>
<gene>
    <name evidence="3" type="ORF">BDZ90DRAFT_185283</name>
</gene>
<feature type="compositionally biased region" description="Low complexity" evidence="1">
    <location>
        <begin position="67"/>
        <end position="78"/>
    </location>
</feature>
<protein>
    <submittedName>
        <fullName evidence="3">Uncharacterized protein</fullName>
    </submittedName>
</protein>
<dbReference type="RefSeq" id="XP_025361688.1">
    <property type="nucleotide sequence ID" value="XM_025503814.1"/>
</dbReference>
<keyword evidence="2" id="KW-0812">Transmembrane</keyword>
<keyword evidence="2" id="KW-0472">Membrane</keyword>
<feature type="region of interest" description="Disordered" evidence="1">
    <location>
        <begin position="217"/>
        <end position="321"/>
    </location>
</feature>
<keyword evidence="4" id="KW-1185">Reference proteome</keyword>
<proteinExistence type="predicted"/>